<name>A0A5B6UXS7_9ROSI</name>
<dbReference type="OrthoDB" id="1690717at2759"/>
<sequence>MLYHTTWLILKLDPLKYMMELTAFNGRMARWQILLSEFDIVYINQKTIKGSTIAKFLANRASEDYEPLSFDFPNEDLMYVATTKECPWKLNFDGALNAVGNGIGAILASMIKVKKPEDMRPIQMSIFKIPAYFYNLEEKERDDHPWYHDVLRYVKNHEYSEHATENDRRTLRRLASDYFLDGDILYKRRKHQVLLRCVDAVEARKILEEVDEGVCGTDANGFAMARQIMRFGYYWSTMEGDCINYAKNAINVRFMERKFTYHLHHCML</sequence>
<proteinExistence type="predicted"/>
<dbReference type="Proteomes" id="UP000325315">
    <property type="component" value="Unassembled WGS sequence"/>
</dbReference>
<dbReference type="Gene3D" id="1.10.340.70">
    <property type="match status" value="1"/>
</dbReference>
<dbReference type="PANTHER" id="PTHR48475">
    <property type="entry name" value="RIBONUCLEASE H"/>
    <property type="match status" value="1"/>
</dbReference>
<evidence type="ECO:0000313" key="1">
    <source>
        <dbReference type="EMBL" id="KAA3461424.1"/>
    </source>
</evidence>
<dbReference type="EMBL" id="SMMG02000009">
    <property type="protein sequence ID" value="KAA3461424.1"/>
    <property type="molecule type" value="Genomic_DNA"/>
</dbReference>
<organism evidence="1 2">
    <name type="scientific">Gossypium australe</name>
    <dbReference type="NCBI Taxonomy" id="47621"/>
    <lineage>
        <taxon>Eukaryota</taxon>
        <taxon>Viridiplantae</taxon>
        <taxon>Streptophyta</taxon>
        <taxon>Embryophyta</taxon>
        <taxon>Tracheophyta</taxon>
        <taxon>Spermatophyta</taxon>
        <taxon>Magnoliopsida</taxon>
        <taxon>eudicotyledons</taxon>
        <taxon>Gunneridae</taxon>
        <taxon>Pentapetalae</taxon>
        <taxon>rosids</taxon>
        <taxon>malvids</taxon>
        <taxon>Malvales</taxon>
        <taxon>Malvaceae</taxon>
        <taxon>Malvoideae</taxon>
        <taxon>Gossypium</taxon>
    </lineage>
</organism>
<reference evidence="2" key="1">
    <citation type="journal article" date="2019" name="Plant Biotechnol. J.">
        <title>Genome sequencing of the Australian wild diploid species Gossypium australe highlights disease resistance and delayed gland morphogenesis.</title>
        <authorList>
            <person name="Cai Y."/>
            <person name="Cai X."/>
            <person name="Wang Q."/>
            <person name="Wang P."/>
            <person name="Zhang Y."/>
            <person name="Cai C."/>
            <person name="Xu Y."/>
            <person name="Wang K."/>
            <person name="Zhou Z."/>
            <person name="Wang C."/>
            <person name="Geng S."/>
            <person name="Li B."/>
            <person name="Dong Q."/>
            <person name="Hou Y."/>
            <person name="Wang H."/>
            <person name="Ai P."/>
            <person name="Liu Z."/>
            <person name="Yi F."/>
            <person name="Sun M."/>
            <person name="An G."/>
            <person name="Cheng J."/>
            <person name="Zhang Y."/>
            <person name="Shi Q."/>
            <person name="Xie Y."/>
            <person name="Shi X."/>
            <person name="Chang Y."/>
            <person name="Huang F."/>
            <person name="Chen Y."/>
            <person name="Hong S."/>
            <person name="Mi L."/>
            <person name="Sun Q."/>
            <person name="Zhang L."/>
            <person name="Zhou B."/>
            <person name="Peng R."/>
            <person name="Zhang X."/>
            <person name="Liu F."/>
        </authorList>
    </citation>
    <scope>NUCLEOTIDE SEQUENCE [LARGE SCALE GENOMIC DNA]</scope>
    <source>
        <strain evidence="2">cv. PA1801</strain>
    </source>
</reference>
<dbReference type="AlphaFoldDB" id="A0A5B6UXS7"/>
<gene>
    <name evidence="1" type="ORF">EPI10_027996</name>
</gene>
<dbReference type="PANTHER" id="PTHR48475:SF1">
    <property type="entry name" value="RNASE H TYPE-1 DOMAIN-CONTAINING PROTEIN"/>
    <property type="match status" value="1"/>
</dbReference>
<comment type="caution">
    <text evidence="1">The sequence shown here is derived from an EMBL/GenBank/DDBJ whole genome shotgun (WGS) entry which is preliminary data.</text>
</comment>
<keyword evidence="2" id="KW-1185">Reference proteome</keyword>
<evidence type="ECO:0000313" key="2">
    <source>
        <dbReference type="Proteomes" id="UP000325315"/>
    </source>
</evidence>
<protein>
    <submittedName>
        <fullName evidence="1">Polygalacturonase-like</fullName>
    </submittedName>
</protein>
<accession>A0A5B6UXS7</accession>